<evidence type="ECO:0000313" key="3">
    <source>
        <dbReference type="Proteomes" id="UP000218399"/>
    </source>
</evidence>
<feature type="compositionally biased region" description="Basic residues" evidence="1">
    <location>
        <begin position="157"/>
        <end position="173"/>
    </location>
</feature>
<dbReference type="Proteomes" id="UP000218399">
    <property type="component" value="Unassembled WGS sequence"/>
</dbReference>
<proteinExistence type="predicted"/>
<feature type="region of interest" description="Disordered" evidence="1">
    <location>
        <begin position="220"/>
        <end position="246"/>
    </location>
</feature>
<dbReference type="AlphaFoldDB" id="A0A2A2ED19"/>
<keyword evidence="3" id="KW-1185">Reference proteome</keyword>
<evidence type="ECO:0000256" key="1">
    <source>
        <dbReference type="SAM" id="MobiDB-lite"/>
    </source>
</evidence>
<protein>
    <submittedName>
        <fullName evidence="2">Uncharacterized protein</fullName>
    </submittedName>
</protein>
<sequence>MAPDTQPHEGTDPPPSAVFESHQYVGWVLVQPHSCTRTQPNPTPLHLHQLRMHVRSYVRSYARQVVQSNVPHPTDGSASPECSRLHRLRASIMQSPLRESIFSIIDRYHSTLSHCFQYRYSPQPQMLLSFNGDAYQAPSIPCARHKSYTAPSVAHPRTLRQRTTRAPSHRRASAHTVLPHDANAAPPSRHHTTHHNTATYCTPQNAAATWEPNWLCTATNSTEPQRSRRQRRNTSAAAATKTIRKE</sequence>
<gene>
    <name evidence="2" type="ORF">B1526_1693</name>
</gene>
<comment type="caution">
    <text evidence="2">The sequence shown here is derived from an EMBL/GenBank/DDBJ whole genome shotgun (WGS) entry which is preliminary data.</text>
</comment>
<evidence type="ECO:0000313" key="2">
    <source>
        <dbReference type="EMBL" id="PAU66857.1"/>
    </source>
</evidence>
<accession>A0A2A2ED19</accession>
<name>A0A2A2ED19_9BIFI</name>
<reference evidence="2 3" key="1">
    <citation type="journal article" date="2017" name="ISME J.">
        <title>Unveiling bifidobacterial biogeography across the mammalian branch of the tree of life.</title>
        <authorList>
            <person name="Milani C."/>
            <person name="Mangifesta M."/>
            <person name="Mancabelli L."/>
            <person name="Lugli G.A."/>
            <person name="James K."/>
            <person name="Duranti S."/>
            <person name="Turroni F."/>
            <person name="Ferrario C."/>
            <person name="Ossiprandi M.C."/>
            <person name="van Sinderen D."/>
            <person name="Ventura M."/>
        </authorList>
    </citation>
    <scope>NUCLEOTIDE SEQUENCE [LARGE SCALE GENOMIC DNA]</scope>
    <source>
        <strain evidence="3">Ham19E</strain>
    </source>
</reference>
<feature type="region of interest" description="Disordered" evidence="1">
    <location>
        <begin position="155"/>
        <end position="197"/>
    </location>
</feature>
<organism evidence="2 3">
    <name type="scientific">Bifidobacterium criceti</name>
    <dbReference type="NCBI Taxonomy" id="1960969"/>
    <lineage>
        <taxon>Bacteria</taxon>
        <taxon>Bacillati</taxon>
        <taxon>Actinomycetota</taxon>
        <taxon>Actinomycetes</taxon>
        <taxon>Bifidobacteriales</taxon>
        <taxon>Bifidobacteriaceae</taxon>
        <taxon>Bifidobacterium</taxon>
    </lineage>
</organism>
<dbReference type="EMBL" id="MVOH01000022">
    <property type="protein sequence ID" value="PAU66857.1"/>
    <property type="molecule type" value="Genomic_DNA"/>
</dbReference>